<evidence type="ECO:0000313" key="11">
    <source>
        <dbReference type="EMBL" id="CAB4970077.1"/>
    </source>
</evidence>
<feature type="domain" description="Heme-copper oxidase subunit III family profile" evidence="9">
    <location>
        <begin position="37"/>
        <end position="215"/>
    </location>
</feature>
<evidence type="ECO:0000256" key="3">
    <source>
        <dbReference type="ARBA" id="ARBA00022475"/>
    </source>
</evidence>
<feature type="compositionally biased region" description="Polar residues" evidence="7">
    <location>
        <begin position="1"/>
        <end position="13"/>
    </location>
</feature>
<dbReference type="SUPFAM" id="SSF81452">
    <property type="entry name" value="Cytochrome c oxidase subunit III-like"/>
    <property type="match status" value="1"/>
</dbReference>
<dbReference type="FunFam" id="1.20.120.80:FF:000001">
    <property type="entry name" value="Cytochrome (Ubi)quinol oxidase subunit III"/>
    <property type="match status" value="1"/>
</dbReference>
<proteinExistence type="inferred from homology"/>
<evidence type="ECO:0000313" key="10">
    <source>
        <dbReference type="EMBL" id="CAB4733981.1"/>
    </source>
</evidence>
<evidence type="ECO:0000256" key="4">
    <source>
        <dbReference type="ARBA" id="ARBA00022692"/>
    </source>
</evidence>
<comment type="subcellular location">
    <subcellularLocation>
        <location evidence="1">Cell membrane</location>
        <topology evidence="1">Multi-pass membrane protein</topology>
    </subcellularLocation>
</comment>
<comment type="similarity">
    <text evidence="2">Belongs to the cytochrome c oxidase subunit 3 family.</text>
</comment>
<dbReference type="EMBL" id="CAEZYK010000113">
    <property type="protein sequence ID" value="CAB4733981.1"/>
    <property type="molecule type" value="Genomic_DNA"/>
</dbReference>
<feature type="transmembrane region" description="Helical" evidence="8">
    <location>
        <begin position="38"/>
        <end position="60"/>
    </location>
</feature>
<dbReference type="CDD" id="cd00386">
    <property type="entry name" value="Heme_Cu_Oxidase_III_like"/>
    <property type="match status" value="1"/>
</dbReference>
<dbReference type="PROSITE" id="PS50253">
    <property type="entry name" value="COX3"/>
    <property type="match status" value="1"/>
</dbReference>
<dbReference type="InterPro" id="IPR000298">
    <property type="entry name" value="Cyt_c_oxidase-like_su3"/>
</dbReference>
<dbReference type="GO" id="GO:0004129">
    <property type="term" value="F:cytochrome-c oxidase activity"/>
    <property type="evidence" value="ECO:0007669"/>
    <property type="project" value="InterPro"/>
</dbReference>
<feature type="transmembrane region" description="Helical" evidence="8">
    <location>
        <begin position="194"/>
        <end position="213"/>
    </location>
</feature>
<dbReference type="InterPro" id="IPR024791">
    <property type="entry name" value="Cyt_c/ubiquinol_Oxase_su3"/>
</dbReference>
<organism evidence="10">
    <name type="scientific">freshwater metagenome</name>
    <dbReference type="NCBI Taxonomy" id="449393"/>
    <lineage>
        <taxon>unclassified sequences</taxon>
        <taxon>metagenomes</taxon>
        <taxon>ecological metagenomes</taxon>
    </lineage>
</organism>
<evidence type="ECO:0000256" key="8">
    <source>
        <dbReference type="SAM" id="Phobius"/>
    </source>
</evidence>
<evidence type="ECO:0000256" key="2">
    <source>
        <dbReference type="ARBA" id="ARBA00010581"/>
    </source>
</evidence>
<keyword evidence="5 8" id="KW-1133">Transmembrane helix</keyword>
<evidence type="ECO:0000256" key="5">
    <source>
        <dbReference type="ARBA" id="ARBA00022989"/>
    </source>
</evidence>
<evidence type="ECO:0000259" key="9">
    <source>
        <dbReference type="PROSITE" id="PS50253"/>
    </source>
</evidence>
<dbReference type="GO" id="GO:0005886">
    <property type="term" value="C:plasma membrane"/>
    <property type="evidence" value="ECO:0007669"/>
    <property type="project" value="UniProtKB-SubCell"/>
</dbReference>
<keyword evidence="4 8" id="KW-0812">Transmembrane</keyword>
<dbReference type="Gene3D" id="1.20.120.80">
    <property type="entry name" value="Cytochrome c oxidase, subunit III, four-helix bundle"/>
    <property type="match status" value="1"/>
</dbReference>
<keyword evidence="6 8" id="KW-0472">Membrane</keyword>
<feature type="transmembrane region" description="Helical" evidence="8">
    <location>
        <begin position="112"/>
        <end position="130"/>
    </location>
</feature>
<evidence type="ECO:0000256" key="6">
    <source>
        <dbReference type="ARBA" id="ARBA00023136"/>
    </source>
</evidence>
<feature type="transmembrane region" description="Helical" evidence="8">
    <location>
        <begin position="150"/>
        <end position="173"/>
    </location>
</feature>
<sequence>MATIEQTPATQGSAKAGASETYGDSHGEISTGLTHSKLAFWLFLSSDCLFFGAFITAYLLYRGSPNQVGPGPKDLFDIPFTSATSFILLMSSLTMVLALAAIQRGDHRRVKIWLLATCLLGATFVGGQVFEFTEFSREGLKVNTSLFGSTFYILTGFHGLHVLIGIVWLLSLWAMSTRGRLSQEKSESVEIAGLYWHFVDVVWIILFTVIYLVPQPGT</sequence>
<dbReference type="InterPro" id="IPR035973">
    <property type="entry name" value="Cyt_c_oxidase_su3-like_sf"/>
</dbReference>
<dbReference type="PANTHER" id="PTHR11403:SF2">
    <property type="entry name" value="CYTOCHROME BO(3) UBIQUINOL OXIDASE SUBUNIT 3"/>
    <property type="match status" value="1"/>
</dbReference>
<dbReference type="InterPro" id="IPR013833">
    <property type="entry name" value="Cyt_c_oxidase_su3_a-hlx"/>
</dbReference>
<dbReference type="AlphaFoldDB" id="A0A6J6SGE5"/>
<dbReference type="Pfam" id="PF00510">
    <property type="entry name" value="COX3"/>
    <property type="match status" value="1"/>
</dbReference>
<keyword evidence="3" id="KW-1003">Cell membrane</keyword>
<accession>A0A6J6SGE5</accession>
<feature type="region of interest" description="Disordered" evidence="7">
    <location>
        <begin position="1"/>
        <end position="21"/>
    </location>
</feature>
<reference evidence="10" key="1">
    <citation type="submission" date="2020-05" db="EMBL/GenBank/DDBJ databases">
        <authorList>
            <person name="Chiriac C."/>
            <person name="Salcher M."/>
            <person name="Ghai R."/>
            <person name="Kavagutti S V."/>
        </authorList>
    </citation>
    <scope>NUCLEOTIDE SEQUENCE</scope>
</reference>
<evidence type="ECO:0000313" key="12">
    <source>
        <dbReference type="EMBL" id="CAB5020642.1"/>
    </source>
</evidence>
<dbReference type="GO" id="GO:0019646">
    <property type="term" value="P:aerobic electron transport chain"/>
    <property type="evidence" value="ECO:0007669"/>
    <property type="project" value="InterPro"/>
</dbReference>
<evidence type="ECO:0000256" key="1">
    <source>
        <dbReference type="ARBA" id="ARBA00004651"/>
    </source>
</evidence>
<name>A0A6J6SGE5_9ZZZZ</name>
<gene>
    <name evidence="10" type="ORF">UFOPK2683_01462</name>
    <name evidence="11" type="ORF">UFOPK3897_00341</name>
    <name evidence="12" type="ORF">UFOPK4121_00632</name>
</gene>
<feature type="transmembrane region" description="Helical" evidence="8">
    <location>
        <begin position="80"/>
        <end position="100"/>
    </location>
</feature>
<dbReference type="PANTHER" id="PTHR11403">
    <property type="entry name" value="CYTOCHROME C OXIDASE SUBUNIT III"/>
    <property type="match status" value="1"/>
</dbReference>
<dbReference type="EMBL" id="CAFBOF010000004">
    <property type="protein sequence ID" value="CAB4970077.1"/>
    <property type="molecule type" value="Genomic_DNA"/>
</dbReference>
<protein>
    <submittedName>
        <fullName evidence="10">Unannotated protein</fullName>
    </submittedName>
</protein>
<dbReference type="EMBL" id="CAFBPQ010000014">
    <property type="protein sequence ID" value="CAB5020642.1"/>
    <property type="molecule type" value="Genomic_DNA"/>
</dbReference>
<evidence type="ECO:0000256" key="7">
    <source>
        <dbReference type="SAM" id="MobiDB-lite"/>
    </source>
</evidence>